<evidence type="ECO:0000313" key="1">
    <source>
        <dbReference type="EMBL" id="WEK20814.1"/>
    </source>
</evidence>
<sequence length="216" mass="23931">MKKLRSIVLQISNLLQYSLLLAGGLLFASCGNKANQKVALVKEDTSAVAVKKAAGQFPFYKDLNVKPGLNFEVVSWGKGVDSIGGFLILMSDSVKNNYKSLSGERKGIITDAWNMDMDNDGNPEIYIELLSKKNVLDLIVYEYAGGDFRKINFPPLSSNMKKIYAGNDKFTIKNGDLFRTFPIVNPKDTTIKAGEVKTLVYRLNGNSFSVNEVKQE</sequence>
<protein>
    <submittedName>
        <fullName evidence="1">Uncharacterized protein</fullName>
    </submittedName>
</protein>
<organism evidence="1 2">
    <name type="scientific">Candidatus Pedobacter colombiensis</name>
    <dbReference type="NCBI Taxonomy" id="3121371"/>
    <lineage>
        <taxon>Bacteria</taxon>
        <taxon>Pseudomonadati</taxon>
        <taxon>Bacteroidota</taxon>
        <taxon>Sphingobacteriia</taxon>
        <taxon>Sphingobacteriales</taxon>
        <taxon>Sphingobacteriaceae</taxon>
        <taxon>Pedobacter</taxon>
    </lineage>
</organism>
<evidence type="ECO:0000313" key="2">
    <source>
        <dbReference type="Proteomes" id="UP001214530"/>
    </source>
</evidence>
<dbReference type="PROSITE" id="PS51257">
    <property type="entry name" value="PROKAR_LIPOPROTEIN"/>
    <property type="match status" value="1"/>
</dbReference>
<proteinExistence type="predicted"/>
<dbReference type="AlphaFoldDB" id="A0AAJ5WAA4"/>
<dbReference type="EMBL" id="CP119313">
    <property type="protein sequence ID" value="WEK20814.1"/>
    <property type="molecule type" value="Genomic_DNA"/>
</dbReference>
<gene>
    <name evidence="1" type="ORF">P0Y49_06655</name>
</gene>
<dbReference type="Proteomes" id="UP001214530">
    <property type="component" value="Chromosome"/>
</dbReference>
<reference evidence="1" key="1">
    <citation type="submission" date="2023-03" db="EMBL/GenBank/DDBJ databases">
        <title>Andean soil-derived lignocellulolytic bacterial consortium as a source of novel taxa and putative plastic-active enzymes.</title>
        <authorList>
            <person name="Diaz-Garcia L."/>
            <person name="Chuvochina M."/>
            <person name="Feuerriegel G."/>
            <person name="Bunk B."/>
            <person name="Sproer C."/>
            <person name="Streit W.R."/>
            <person name="Rodriguez L.M."/>
            <person name="Overmann J."/>
            <person name="Jimenez D.J."/>
        </authorList>
    </citation>
    <scope>NUCLEOTIDE SEQUENCE</scope>
    <source>
        <strain evidence="1">MAG 3858</strain>
    </source>
</reference>
<accession>A0AAJ5WAA4</accession>
<name>A0AAJ5WAA4_9SPHI</name>